<evidence type="ECO:0000256" key="2">
    <source>
        <dbReference type="SAM" id="Phobius"/>
    </source>
</evidence>
<evidence type="ECO:0000313" key="3">
    <source>
        <dbReference type="EMBL" id="CAF4825762.1"/>
    </source>
</evidence>
<feature type="compositionally biased region" description="Polar residues" evidence="1">
    <location>
        <begin position="238"/>
        <end position="272"/>
    </location>
</feature>
<gene>
    <name evidence="3" type="ORF">TOA249_LOCUS24891</name>
</gene>
<organism evidence="3 4">
    <name type="scientific">Rotaria socialis</name>
    <dbReference type="NCBI Taxonomy" id="392032"/>
    <lineage>
        <taxon>Eukaryota</taxon>
        <taxon>Metazoa</taxon>
        <taxon>Spiralia</taxon>
        <taxon>Gnathifera</taxon>
        <taxon>Rotifera</taxon>
        <taxon>Eurotatoria</taxon>
        <taxon>Bdelloidea</taxon>
        <taxon>Philodinida</taxon>
        <taxon>Philodinidae</taxon>
        <taxon>Rotaria</taxon>
    </lineage>
</organism>
<feature type="compositionally biased region" description="Polar residues" evidence="1">
    <location>
        <begin position="308"/>
        <end position="340"/>
    </location>
</feature>
<feature type="compositionally biased region" description="Basic and acidic residues" evidence="1">
    <location>
        <begin position="228"/>
        <end position="237"/>
    </location>
</feature>
<reference evidence="3" key="1">
    <citation type="submission" date="2021-02" db="EMBL/GenBank/DDBJ databases">
        <authorList>
            <person name="Nowell W R."/>
        </authorList>
    </citation>
    <scope>NUCLEOTIDE SEQUENCE</scope>
</reference>
<evidence type="ECO:0000313" key="4">
    <source>
        <dbReference type="Proteomes" id="UP000663838"/>
    </source>
</evidence>
<sequence>MDNNDIEQLITLKGERFFQHIEEHYGKLVEKILRYHDIDSYTILSQVDQQEMINLFEKPNHENYSITLKFGTKNKIILLLKSTRDIIKRKKLQLAYSTRSNQFDIYRLSSSSSSSSSSSYNSASDCEASFEQYLTCLKESLEQLLNKLNKKIHGTICANVTSNDFKIFIENTSDSIIPICFMQSICGDRTKLYLRNRRFQLSNFGKHLNLIKNVSTPFTNNSSEEPDDRATDLHQTDSNDQILRTETNQSINKNDSNICENSGNINKSTAASSKIKYNGNMSDDTLPKQGETQSSISFTSSIKSKKQLSTNQQRQTTDSTSKYQRSDSSQGYKLQENSSQPKKRKLDEDEKRSESYSLKKNSITLSKKNVSHSNIDNSDILCALLNTIDFNKHRSANNYRCPKSVLRFAAGLFILAGSYVYEYIRINFKFLLPSIETVKNCYKINPYSEAEFRFDESKIYLDSIDCQSAFLSEDCSAFIPRIEYDSTLNCFNSFVTPIDGGKPIENAFDCQSFEELKRALETQPRANLVNVHVLQPITDASFSRTPPPAVLSAYGTDNKISSIDILKRWLIIFAEFHSRNIHVLGFSTDGDPKYLRTMRLTSNFFVRTQTLTIYNDTLYFTINIPNWPWYFLNPDQIFLFMQDGTYLCTKTRNRLLSQNANLKMGTYKVSTKHLYNLINTKNKMDHNLSKSDLNVRDKQNFSSCQRISDDKVFNLLLLSDHCKATYSYLLVLNLLILAYTQSKVSLLNRIYYAWVVLFFIRLWRIWLYITKRTRKSRIKNSNKNEQYCFITSNALLSIELNAHYLIYTYLLIEQKLIPQYVAKFMHLFSSQPCESLFRDARALFGVYTTRINFTMKQLLQRINKLNALTEIRQCEEVNHHEQIRFPVHHKIKRLFNEANQNDNDEDADFNANNIEVTISQAYEAAQQMVTFVGMDKNLIKNHLFEIEESSQMAEKLLNLNTLTESEIIILDSRDNEDSDEEVVDEGGDEDILYEASDGEGCNEDDDKNDGVDDCLEDHTESDYENNINENSFKKSDYAEDGDVEDCIDDDIIGSSNENIHDCCSSDEDLQPTSSFENLQTTSYSGLRLIQSVSAKNVHKYFRINVHNKMLFLHKATATWYLQDRQTRLSYDRLRRVQLKDI</sequence>
<dbReference type="AlphaFoldDB" id="A0A821QR64"/>
<feature type="compositionally biased region" description="Low complexity" evidence="1">
    <location>
        <begin position="292"/>
        <end position="302"/>
    </location>
</feature>
<accession>A0A821QR64</accession>
<protein>
    <submittedName>
        <fullName evidence="3">Uncharacterized protein</fullName>
    </submittedName>
</protein>
<keyword evidence="2" id="KW-1133">Transmembrane helix</keyword>
<keyword evidence="2" id="KW-0812">Transmembrane</keyword>
<dbReference type="EMBL" id="CAJOBS010002610">
    <property type="protein sequence ID" value="CAF4825762.1"/>
    <property type="molecule type" value="Genomic_DNA"/>
</dbReference>
<proteinExistence type="predicted"/>
<name>A0A821QR64_9BILA</name>
<feature type="region of interest" description="Disordered" evidence="1">
    <location>
        <begin position="996"/>
        <end position="1015"/>
    </location>
</feature>
<comment type="caution">
    <text evidence="3">The sequence shown here is derived from an EMBL/GenBank/DDBJ whole genome shotgun (WGS) entry which is preliminary data.</text>
</comment>
<keyword evidence="2" id="KW-0472">Membrane</keyword>
<evidence type="ECO:0000256" key="1">
    <source>
        <dbReference type="SAM" id="MobiDB-lite"/>
    </source>
</evidence>
<dbReference type="Proteomes" id="UP000663838">
    <property type="component" value="Unassembled WGS sequence"/>
</dbReference>
<feature type="region of interest" description="Disordered" evidence="1">
    <location>
        <begin position="217"/>
        <end position="353"/>
    </location>
</feature>
<feature type="transmembrane region" description="Helical" evidence="2">
    <location>
        <begin position="750"/>
        <end position="769"/>
    </location>
</feature>